<protein>
    <submittedName>
        <fullName evidence="2">Uncharacterized protein</fullName>
    </submittedName>
</protein>
<evidence type="ECO:0000256" key="1">
    <source>
        <dbReference type="SAM" id="MobiDB-lite"/>
    </source>
</evidence>
<reference evidence="2" key="1">
    <citation type="submission" date="2017-08" db="EMBL/GenBank/DDBJ databases">
        <authorList>
            <person name="Polle J.E."/>
            <person name="Barry K."/>
            <person name="Cushman J."/>
            <person name="Schmutz J."/>
            <person name="Tran D."/>
            <person name="Hathwaick L.T."/>
            <person name="Yim W.C."/>
            <person name="Jenkins J."/>
            <person name="Mckie-Krisberg Z.M."/>
            <person name="Prochnik S."/>
            <person name="Lindquist E."/>
            <person name="Dockter R.B."/>
            <person name="Adam C."/>
            <person name="Molina H."/>
            <person name="Bunkerborg J."/>
            <person name="Jin E."/>
            <person name="Buchheim M."/>
            <person name="Magnuson J."/>
        </authorList>
    </citation>
    <scope>NUCLEOTIDE SEQUENCE</scope>
    <source>
        <strain evidence="2">CCAP 19/18</strain>
    </source>
</reference>
<evidence type="ECO:0000313" key="3">
    <source>
        <dbReference type="Proteomes" id="UP000815325"/>
    </source>
</evidence>
<feature type="region of interest" description="Disordered" evidence="1">
    <location>
        <begin position="99"/>
        <end position="119"/>
    </location>
</feature>
<dbReference type="EMBL" id="MU070238">
    <property type="protein sequence ID" value="KAF5828851.1"/>
    <property type="molecule type" value="Genomic_DNA"/>
</dbReference>
<accession>A0ABQ7G2N2</accession>
<feature type="region of interest" description="Disordered" evidence="1">
    <location>
        <begin position="50"/>
        <end position="74"/>
    </location>
</feature>
<comment type="caution">
    <text evidence="2">The sequence shown here is derived from an EMBL/GenBank/DDBJ whole genome shotgun (WGS) entry which is preliminary data.</text>
</comment>
<sequence length="194" mass="21345">MSSKIAPSTLSYRDRLHLAQNDSFAYKQLYSHGSQKDVFARLTGDASGRIERLNETNSSMSSTGSPRSMDSADSDIPWPEMSPTSNAFYSQGTLSGFMSNTSKPGTSTASIRSSRNNLDAHVPLDKLPEKLEKRFKQQNPLEYMATLRPQAETTNQTLRMMGTYASDFQNKRAGMQTVHMAPGGPAGFHPDVKA</sequence>
<keyword evidence="3" id="KW-1185">Reference proteome</keyword>
<name>A0ABQ7G2N2_DUNSA</name>
<feature type="compositionally biased region" description="Polar residues" evidence="1">
    <location>
        <begin position="99"/>
        <end position="117"/>
    </location>
</feature>
<feature type="compositionally biased region" description="Low complexity" evidence="1">
    <location>
        <begin position="58"/>
        <end position="71"/>
    </location>
</feature>
<evidence type="ECO:0000313" key="2">
    <source>
        <dbReference type="EMBL" id="KAF5828851.1"/>
    </source>
</evidence>
<organism evidence="2 3">
    <name type="scientific">Dunaliella salina</name>
    <name type="common">Green alga</name>
    <name type="synonym">Protococcus salinus</name>
    <dbReference type="NCBI Taxonomy" id="3046"/>
    <lineage>
        <taxon>Eukaryota</taxon>
        <taxon>Viridiplantae</taxon>
        <taxon>Chlorophyta</taxon>
        <taxon>core chlorophytes</taxon>
        <taxon>Chlorophyceae</taxon>
        <taxon>CS clade</taxon>
        <taxon>Chlamydomonadales</taxon>
        <taxon>Dunaliellaceae</taxon>
        <taxon>Dunaliella</taxon>
    </lineage>
</organism>
<proteinExistence type="predicted"/>
<dbReference type="Proteomes" id="UP000815325">
    <property type="component" value="Unassembled WGS sequence"/>
</dbReference>
<gene>
    <name evidence="2" type="ORF">DUNSADRAFT_16987</name>
</gene>